<evidence type="ECO:0008006" key="3">
    <source>
        <dbReference type="Google" id="ProtNLM"/>
    </source>
</evidence>
<keyword evidence="2" id="KW-1185">Reference proteome</keyword>
<organism evidence="1 2">
    <name type="scientific">Limnobacter litoralis</name>
    <dbReference type="NCBI Taxonomy" id="481366"/>
    <lineage>
        <taxon>Bacteria</taxon>
        <taxon>Pseudomonadati</taxon>
        <taxon>Pseudomonadota</taxon>
        <taxon>Betaproteobacteria</taxon>
        <taxon>Burkholderiales</taxon>
        <taxon>Burkholderiaceae</taxon>
        <taxon>Limnobacter</taxon>
    </lineage>
</organism>
<gene>
    <name evidence="1" type="ORF">GCM10007875_05140</name>
</gene>
<accession>A0ABQ5YND4</accession>
<sequence>MRLTSLYLIKIVVPMRIYKYALSILLLSVALAACSPSHNWREITNQEAGYTATFPGRAAVVTRSVNILNLDVPLSMQAVAVEGLYYAVGYIPLQGGLSGKGPELIDALALAMAHNINSDSSALTNATYAGVSARYLDISGVSTKGQKLKARAFFFEHTDRVYEVFLIGGEDQFNPDIVSQWFSGFSLSGVTHG</sequence>
<dbReference type="PROSITE" id="PS51257">
    <property type="entry name" value="PROKAR_LIPOPROTEIN"/>
    <property type="match status" value="1"/>
</dbReference>
<evidence type="ECO:0000313" key="2">
    <source>
        <dbReference type="Proteomes" id="UP001156664"/>
    </source>
</evidence>
<proteinExistence type="predicted"/>
<name>A0ABQ5YND4_9BURK</name>
<dbReference type="Proteomes" id="UP001156664">
    <property type="component" value="Unassembled WGS sequence"/>
</dbReference>
<comment type="caution">
    <text evidence="1">The sequence shown here is derived from an EMBL/GenBank/DDBJ whole genome shotgun (WGS) entry which is preliminary data.</text>
</comment>
<reference evidence="2" key="1">
    <citation type="journal article" date="2019" name="Int. J. Syst. Evol. Microbiol.">
        <title>The Global Catalogue of Microorganisms (GCM) 10K type strain sequencing project: providing services to taxonomists for standard genome sequencing and annotation.</title>
        <authorList>
            <consortium name="The Broad Institute Genomics Platform"/>
            <consortium name="The Broad Institute Genome Sequencing Center for Infectious Disease"/>
            <person name="Wu L."/>
            <person name="Ma J."/>
        </authorList>
    </citation>
    <scope>NUCLEOTIDE SEQUENCE [LARGE SCALE GENOMIC DNA]</scope>
    <source>
        <strain evidence="2">NBRC 105857</strain>
    </source>
</reference>
<dbReference type="EMBL" id="BSOJ01000006">
    <property type="protein sequence ID" value="GLR25426.1"/>
    <property type="molecule type" value="Genomic_DNA"/>
</dbReference>
<protein>
    <recommendedName>
        <fullName evidence="3">Lipoprotein</fullName>
    </recommendedName>
</protein>
<evidence type="ECO:0000313" key="1">
    <source>
        <dbReference type="EMBL" id="GLR25426.1"/>
    </source>
</evidence>